<sequence length="79" mass="8880">MKGFIEIPATVRDYEFLINIAQIKTVVAQKEGSKIEYINGTVENLELTYEQVKDLLEKVIGTNESNASIYNNPDVPFTA</sequence>
<keyword evidence="2" id="KW-1185">Reference proteome</keyword>
<organism evidence="1 2">
    <name type="scientific">Flavobacterium rivuli WB 3.3-2 = DSM 21788</name>
    <dbReference type="NCBI Taxonomy" id="1121895"/>
    <lineage>
        <taxon>Bacteria</taxon>
        <taxon>Pseudomonadati</taxon>
        <taxon>Bacteroidota</taxon>
        <taxon>Flavobacteriia</taxon>
        <taxon>Flavobacteriales</taxon>
        <taxon>Flavobacteriaceae</taxon>
        <taxon>Flavobacterium</taxon>
    </lineage>
</organism>
<name>A0A0A2M8W4_9FLAO</name>
<evidence type="ECO:0000313" key="1">
    <source>
        <dbReference type="EMBL" id="KGO88081.1"/>
    </source>
</evidence>
<accession>A0A0A2M8W4</accession>
<dbReference type="RefSeq" id="WP_020212263.1">
    <property type="nucleotide sequence ID" value="NZ_JRLX01000002.1"/>
</dbReference>
<comment type="caution">
    <text evidence="1">The sequence shown here is derived from an EMBL/GenBank/DDBJ whole genome shotgun (WGS) entry which is preliminary data.</text>
</comment>
<dbReference type="AlphaFoldDB" id="A0A0A2M8W4"/>
<reference evidence="1 2" key="1">
    <citation type="submission" date="2013-09" db="EMBL/GenBank/DDBJ databases">
        <authorList>
            <person name="Zeng Z."/>
            <person name="Chen C."/>
        </authorList>
    </citation>
    <scope>NUCLEOTIDE SEQUENCE [LARGE SCALE GENOMIC DNA]</scope>
    <source>
        <strain evidence="1 2">WB 3.3-2</strain>
    </source>
</reference>
<dbReference type="STRING" id="1121895.GCA_000378485_01134"/>
<dbReference type="Proteomes" id="UP000030152">
    <property type="component" value="Unassembled WGS sequence"/>
</dbReference>
<gene>
    <name evidence="1" type="ORF">Q765_03225</name>
</gene>
<proteinExistence type="predicted"/>
<protein>
    <submittedName>
        <fullName evidence="1">Uncharacterized protein</fullName>
    </submittedName>
</protein>
<evidence type="ECO:0000313" key="2">
    <source>
        <dbReference type="Proteomes" id="UP000030152"/>
    </source>
</evidence>
<dbReference type="EMBL" id="JRLX01000002">
    <property type="protein sequence ID" value="KGO88081.1"/>
    <property type="molecule type" value="Genomic_DNA"/>
</dbReference>